<reference evidence="2" key="1">
    <citation type="journal article" date="2013" name="J. Plant Res.">
        <title>Effect of fungi and light on seed germination of three Opuntia species from semiarid lands of central Mexico.</title>
        <authorList>
            <person name="Delgado-Sanchez P."/>
            <person name="Jimenez-Bremont J.F."/>
            <person name="Guerrero-Gonzalez Mde L."/>
            <person name="Flores J."/>
        </authorList>
    </citation>
    <scope>NUCLEOTIDE SEQUENCE</scope>
    <source>
        <tissue evidence="2">Cladode</tissue>
    </source>
</reference>
<protein>
    <submittedName>
        <fullName evidence="2">Uncharacterized protein</fullName>
    </submittedName>
</protein>
<sequence>MARRSESGIASEDVIFVHAQCIITSSCNCGNGRPGKTPETVAGKKCGGWAEISKTLNCTVTLVEALLLGRRGRCHNEISRLSRTMPLVALKVEKRLSSVDGGETRPGRRRLSDEGGWRNRSGDGARGSIPEVGGRERAKWVNFGN</sequence>
<feature type="compositionally biased region" description="Basic and acidic residues" evidence="1">
    <location>
        <begin position="98"/>
        <end position="123"/>
    </location>
</feature>
<evidence type="ECO:0000313" key="2">
    <source>
        <dbReference type="EMBL" id="MBA4662901.1"/>
    </source>
</evidence>
<dbReference type="PROSITE" id="PS51257">
    <property type="entry name" value="PROKAR_LIPOPROTEIN"/>
    <property type="match status" value="1"/>
</dbReference>
<dbReference type="AlphaFoldDB" id="A0A7C9E8H4"/>
<organism evidence="2">
    <name type="scientific">Opuntia streptacantha</name>
    <name type="common">Prickly pear cactus</name>
    <name type="synonym">Opuntia cardona</name>
    <dbReference type="NCBI Taxonomy" id="393608"/>
    <lineage>
        <taxon>Eukaryota</taxon>
        <taxon>Viridiplantae</taxon>
        <taxon>Streptophyta</taxon>
        <taxon>Embryophyta</taxon>
        <taxon>Tracheophyta</taxon>
        <taxon>Spermatophyta</taxon>
        <taxon>Magnoliopsida</taxon>
        <taxon>eudicotyledons</taxon>
        <taxon>Gunneridae</taxon>
        <taxon>Pentapetalae</taxon>
        <taxon>Caryophyllales</taxon>
        <taxon>Cactineae</taxon>
        <taxon>Cactaceae</taxon>
        <taxon>Opuntioideae</taxon>
        <taxon>Opuntia</taxon>
    </lineage>
</organism>
<accession>A0A7C9E8H4</accession>
<name>A0A7C9E8H4_OPUST</name>
<proteinExistence type="predicted"/>
<evidence type="ECO:0000256" key="1">
    <source>
        <dbReference type="SAM" id="MobiDB-lite"/>
    </source>
</evidence>
<reference evidence="2" key="2">
    <citation type="submission" date="2020-07" db="EMBL/GenBank/DDBJ databases">
        <authorList>
            <person name="Vera ALvarez R."/>
            <person name="Arias-Moreno D.M."/>
            <person name="Jimenez-Jacinto V."/>
            <person name="Jimenez-Bremont J.F."/>
            <person name="Swaminathan K."/>
            <person name="Moose S.P."/>
            <person name="Guerrero-Gonzalez M.L."/>
            <person name="Marino-Ramirez L."/>
            <person name="Landsman D."/>
            <person name="Rodriguez-Kessler M."/>
            <person name="Delgado-Sanchez P."/>
        </authorList>
    </citation>
    <scope>NUCLEOTIDE SEQUENCE</scope>
    <source>
        <tissue evidence="2">Cladode</tissue>
    </source>
</reference>
<feature type="region of interest" description="Disordered" evidence="1">
    <location>
        <begin position="98"/>
        <end position="131"/>
    </location>
</feature>
<dbReference type="EMBL" id="GISG01218804">
    <property type="protein sequence ID" value="MBA4662901.1"/>
    <property type="molecule type" value="Transcribed_RNA"/>
</dbReference>